<dbReference type="Proteomes" id="UP001075704">
    <property type="component" value="Unassembled WGS sequence"/>
</dbReference>
<dbReference type="EMBL" id="JAPUAC010000004">
    <property type="protein sequence ID" value="MCZ2654092.1"/>
    <property type="molecule type" value="Genomic_DNA"/>
</dbReference>
<evidence type="ECO:0000313" key="3">
    <source>
        <dbReference type="Proteomes" id="UP001075704"/>
    </source>
</evidence>
<organism evidence="2 3">
    <name type="scientific">Bacteroides fragilis</name>
    <dbReference type="NCBI Taxonomy" id="817"/>
    <lineage>
        <taxon>Bacteria</taxon>
        <taxon>Pseudomonadati</taxon>
        <taxon>Bacteroidota</taxon>
        <taxon>Bacteroidia</taxon>
        <taxon>Bacteroidales</taxon>
        <taxon>Bacteroidaceae</taxon>
        <taxon>Bacteroides</taxon>
    </lineage>
</organism>
<sequence>MKKKKIVSLFHFDSNIAGKDMFLVPMYLGRKLGYDIEFVYPTASFNKEYKNEYRGVKLTSIRSRSQYYCTLWSEKEMFWWLIKNARNIDVLSLFWLNARNMIFAKSYKILNPKGVCYIKSDFNEVDILSLPTSITKGFKYKIKEWLYQSIDIVSVETKRTFWHLKKGALGNRLANIVEYVPNGFDEELCKEYDMKRVSFSSKENLIITVGRIGSKQKANEVMFDALDQVDMKDWKFVLIGPIEEDFKIKYNIFIERNPDKKDKVILLGSIGDKRRLWEWYNKAKVFILTSIYEGFPNVFPEALYFGNYIITTKLSAVYDITDNERIGKIVPIGNVKKLSIILQGIFEGDLPLESLYPKILKHSEIFSWNNTITPIVVRIKKKLCE</sequence>
<keyword evidence="1" id="KW-0808">Transferase</keyword>
<comment type="caution">
    <text evidence="2">The sequence shown here is derived from an EMBL/GenBank/DDBJ whole genome shotgun (WGS) entry which is preliminary data.</text>
</comment>
<evidence type="ECO:0000313" key="2">
    <source>
        <dbReference type="EMBL" id="MCZ2654092.1"/>
    </source>
</evidence>
<dbReference type="Pfam" id="PF13692">
    <property type="entry name" value="Glyco_trans_1_4"/>
    <property type="match status" value="1"/>
</dbReference>
<dbReference type="PANTHER" id="PTHR46401">
    <property type="entry name" value="GLYCOSYLTRANSFERASE WBBK-RELATED"/>
    <property type="match status" value="1"/>
</dbReference>
<proteinExistence type="predicted"/>
<dbReference type="AlphaFoldDB" id="A0ABD4VS86"/>
<protein>
    <submittedName>
        <fullName evidence="2">Glycosyltransferase family 4 protein</fullName>
    </submittedName>
</protein>
<reference evidence="2" key="1">
    <citation type="submission" date="2022-12" db="EMBL/GenBank/DDBJ databases">
        <title>Development of a Multilocus Sequence Typing Scheme for Bacteroides fragilis Based on Whole Genome Sequencing Data and Clinical Application.</title>
        <authorList>
            <person name="Nielsen F.D."/>
            <person name="Justesen U.S."/>
        </authorList>
    </citation>
    <scope>NUCLEOTIDE SEQUENCE</scope>
    <source>
        <strain evidence="2">BF_BC_ODE_DK_2015_2</strain>
    </source>
</reference>
<dbReference type="GO" id="GO:0016740">
    <property type="term" value="F:transferase activity"/>
    <property type="evidence" value="ECO:0007669"/>
    <property type="project" value="UniProtKB-KW"/>
</dbReference>
<dbReference type="PANTHER" id="PTHR46401:SF2">
    <property type="entry name" value="GLYCOSYLTRANSFERASE WBBK-RELATED"/>
    <property type="match status" value="1"/>
</dbReference>
<dbReference type="Gene3D" id="3.40.50.2000">
    <property type="entry name" value="Glycogen Phosphorylase B"/>
    <property type="match status" value="2"/>
</dbReference>
<dbReference type="SUPFAM" id="SSF53756">
    <property type="entry name" value="UDP-Glycosyltransferase/glycogen phosphorylase"/>
    <property type="match status" value="1"/>
</dbReference>
<name>A0ABD4VS86_BACFG</name>
<dbReference type="CDD" id="cd03801">
    <property type="entry name" value="GT4_PimA-like"/>
    <property type="match status" value="1"/>
</dbReference>
<accession>A0ABD4VS86</accession>
<dbReference type="RefSeq" id="WP_269098239.1">
    <property type="nucleotide sequence ID" value="NZ_JAPUAC010000004.1"/>
</dbReference>
<gene>
    <name evidence="2" type="ORF">O1422_07935</name>
</gene>
<evidence type="ECO:0000256" key="1">
    <source>
        <dbReference type="ARBA" id="ARBA00022679"/>
    </source>
</evidence>